<keyword evidence="2" id="KW-1185">Reference proteome</keyword>
<gene>
    <name evidence="1" type="ORF">JQU52_03000</name>
</gene>
<evidence type="ECO:0000313" key="2">
    <source>
        <dbReference type="Proteomes" id="UP000653156"/>
    </source>
</evidence>
<dbReference type="RefSeq" id="WP_230339675.1">
    <property type="nucleotide sequence ID" value="NZ_CP069798.1"/>
</dbReference>
<evidence type="ECO:0000313" key="1">
    <source>
        <dbReference type="EMBL" id="QRQ82393.1"/>
    </source>
</evidence>
<sequence>MANSVYFNPRQLGALKRIGDVLLPAGGDFPAFSHTGALAHIDEMMAPAHPDDIRDLKTVLLLLSLMPTPVLAFLLRRCMAAHGQNHWLAVPLRQLDIGLRGIVYSLYYANQCGEDGQGTVFAAMDYQLHCTADY</sequence>
<proteinExistence type="predicted"/>
<organism evidence="1 2">
    <name type="scientific">Paralysiella testudinis</name>
    <dbReference type="NCBI Taxonomy" id="2809020"/>
    <lineage>
        <taxon>Bacteria</taxon>
        <taxon>Pseudomonadati</taxon>
        <taxon>Pseudomonadota</taxon>
        <taxon>Betaproteobacteria</taxon>
        <taxon>Neisseriales</taxon>
        <taxon>Neisseriaceae</taxon>
        <taxon>Paralysiella</taxon>
    </lineage>
</organism>
<dbReference type="AlphaFoldDB" id="A0A892ZIB8"/>
<protein>
    <submittedName>
        <fullName evidence="1">Uncharacterized protein</fullName>
    </submittedName>
</protein>
<reference evidence="1" key="1">
    <citation type="submission" date="2021-02" db="EMBL/GenBank/DDBJ databases">
        <title>Neisseriaceae sp. 26B isolated from the cloaca of a Common Toad-headed Turtle (Mesoclemmys nasuta).</title>
        <authorList>
            <person name="Spergser J."/>
            <person name="Busse H.-J."/>
        </authorList>
    </citation>
    <scope>NUCLEOTIDE SEQUENCE</scope>
    <source>
        <strain evidence="1">26B</strain>
    </source>
</reference>
<name>A0A892ZIB8_9NEIS</name>
<accession>A0A892ZIB8</accession>
<dbReference type="EMBL" id="CP069798">
    <property type="protein sequence ID" value="QRQ82393.1"/>
    <property type="molecule type" value="Genomic_DNA"/>
</dbReference>
<dbReference type="Proteomes" id="UP000653156">
    <property type="component" value="Chromosome"/>
</dbReference>
<dbReference type="KEGG" id="ptes:JQU52_03000"/>